<comment type="catalytic activity">
    <reaction evidence="1 12 13">
        <text>Endonucleolytic cleavage to 5'-phosphomonoester.</text>
        <dbReference type="EC" id="3.1.26.4"/>
    </reaction>
</comment>
<evidence type="ECO:0000256" key="4">
    <source>
        <dbReference type="ARBA" id="ARBA00004496"/>
    </source>
</evidence>
<dbReference type="NCBIfam" id="NF000595">
    <property type="entry name" value="PRK00015.1-3"/>
    <property type="match status" value="1"/>
</dbReference>
<dbReference type="InterPro" id="IPR012337">
    <property type="entry name" value="RNaseH-like_sf"/>
</dbReference>
<evidence type="ECO:0000256" key="10">
    <source>
        <dbReference type="ARBA" id="ARBA00022801"/>
    </source>
</evidence>
<dbReference type="AlphaFoldDB" id="A0A378PKT1"/>
<evidence type="ECO:0000256" key="8">
    <source>
        <dbReference type="ARBA" id="ARBA00022723"/>
    </source>
</evidence>
<accession>A0A378PKT1</accession>
<dbReference type="GO" id="GO:0003723">
    <property type="term" value="F:RNA binding"/>
    <property type="evidence" value="ECO:0007669"/>
    <property type="project" value="UniProtKB-UniRule"/>
</dbReference>
<evidence type="ECO:0000256" key="6">
    <source>
        <dbReference type="ARBA" id="ARBA00022490"/>
    </source>
</evidence>
<keyword evidence="11" id="KW-0464">Manganese</keyword>
<comment type="cofactor">
    <cofactor evidence="2">
        <name>Mg(2+)</name>
        <dbReference type="ChEBI" id="CHEBI:18420"/>
    </cofactor>
</comment>
<dbReference type="CDD" id="cd07182">
    <property type="entry name" value="RNase_HII_bacteria_HII_like"/>
    <property type="match status" value="1"/>
</dbReference>
<dbReference type="Gene3D" id="3.30.420.10">
    <property type="entry name" value="Ribonuclease H-like superfamily/Ribonuclease H"/>
    <property type="match status" value="1"/>
</dbReference>
<feature type="domain" description="RNase H type-2" evidence="14">
    <location>
        <begin position="27"/>
        <end position="241"/>
    </location>
</feature>
<evidence type="ECO:0000256" key="7">
    <source>
        <dbReference type="ARBA" id="ARBA00022722"/>
    </source>
</evidence>
<dbReference type="InterPro" id="IPR024567">
    <property type="entry name" value="RNase_HII/HIII_dom"/>
</dbReference>
<dbReference type="Pfam" id="PF01351">
    <property type="entry name" value="RNase_HII"/>
    <property type="match status" value="1"/>
</dbReference>
<dbReference type="SUPFAM" id="SSF53098">
    <property type="entry name" value="Ribonuclease H-like"/>
    <property type="match status" value="1"/>
</dbReference>
<comment type="similarity">
    <text evidence="5 13">Belongs to the RNase HII family.</text>
</comment>
<evidence type="ECO:0000259" key="14">
    <source>
        <dbReference type="PROSITE" id="PS51975"/>
    </source>
</evidence>
<evidence type="ECO:0000256" key="13">
    <source>
        <dbReference type="RuleBase" id="RU003515"/>
    </source>
</evidence>
<dbReference type="Proteomes" id="UP000255102">
    <property type="component" value="Unassembled WGS sequence"/>
</dbReference>
<feature type="binding site" evidence="12">
    <location>
        <position position="34"/>
    </location>
    <ligand>
        <name>a divalent metal cation</name>
        <dbReference type="ChEBI" id="CHEBI:60240"/>
    </ligand>
</feature>
<evidence type="ECO:0000256" key="12">
    <source>
        <dbReference type="PROSITE-ProRule" id="PRU01319"/>
    </source>
</evidence>
<name>A0A378PKT1_9GAMM</name>
<reference evidence="15 16" key="1">
    <citation type="submission" date="2018-06" db="EMBL/GenBank/DDBJ databases">
        <authorList>
            <consortium name="Pathogen Informatics"/>
            <person name="Doyle S."/>
        </authorList>
    </citation>
    <scope>NUCLEOTIDE SEQUENCE [LARGE SCALE GENOMIC DNA]</scope>
    <source>
        <strain evidence="15 16">NCTC11227</strain>
    </source>
</reference>
<dbReference type="InterPro" id="IPR001352">
    <property type="entry name" value="RNase_HII/HIII"/>
</dbReference>
<comment type="function">
    <text evidence="3 13">Endonuclease that specifically degrades the RNA of RNA-DNA hybrids.</text>
</comment>
<dbReference type="PANTHER" id="PTHR10954:SF18">
    <property type="entry name" value="RIBONUCLEASE HII"/>
    <property type="match status" value="1"/>
</dbReference>
<keyword evidence="6" id="KW-0963">Cytoplasm</keyword>
<dbReference type="GO" id="GO:0046872">
    <property type="term" value="F:metal ion binding"/>
    <property type="evidence" value="ECO:0007669"/>
    <property type="project" value="UniProtKB-KW"/>
</dbReference>
<keyword evidence="7 12" id="KW-0540">Nuclease</keyword>
<dbReference type="GO" id="GO:0043137">
    <property type="term" value="P:DNA replication, removal of RNA primer"/>
    <property type="evidence" value="ECO:0007669"/>
    <property type="project" value="TreeGrafter"/>
</dbReference>
<keyword evidence="10 12" id="KW-0378">Hydrolase</keyword>
<evidence type="ECO:0000256" key="5">
    <source>
        <dbReference type="ARBA" id="ARBA00007383"/>
    </source>
</evidence>
<sequence length="260" mass="28827">MTAHTKDTHRHDCVCFLHKNYPAESTILTISVDEVGRGSLFGQMTVAAVILDDEMTGEFDVVDLTGTPIASINDSKKLSAKKRTTAHDAIKQTCQSYAIVDIPAHVIDEIDIDQATLLGMRLAIESLIQLNDIMPYDAVVIIDGNTVPILSNDFVHHQDNLRALVKGDGIHTSVACASILAKVHRDAAMDRFAQKYLHYLLDKNKGYPSKAHTQAIFEHGILPEHRKSFNPIRTLLMTKRQQEAHAPHGLTHTANPFTHL</sequence>
<gene>
    <name evidence="15" type="primary">rnhB_1</name>
    <name evidence="15" type="ORF">NCTC11227_01373</name>
</gene>
<evidence type="ECO:0000313" key="16">
    <source>
        <dbReference type="Proteomes" id="UP000255102"/>
    </source>
</evidence>
<evidence type="ECO:0000313" key="15">
    <source>
        <dbReference type="EMBL" id="STY87365.1"/>
    </source>
</evidence>
<dbReference type="RefSeq" id="WP_063514270.1">
    <property type="nucleotide sequence ID" value="NZ_CP011158.1"/>
</dbReference>
<dbReference type="InterPro" id="IPR036397">
    <property type="entry name" value="RNaseH_sf"/>
</dbReference>
<feature type="binding site" evidence="12">
    <location>
        <position position="143"/>
    </location>
    <ligand>
        <name>a divalent metal cation</name>
        <dbReference type="ChEBI" id="CHEBI:60240"/>
    </ligand>
</feature>
<dbReference type="EMBL" id="UGPW01000001">
    <property type="protein sequence ID" value="STY87365.1"/>
    <property type="molecule type" value="Genomic_DNA"/>
</dbReference>
<dbReference type="GO" id="GO:0032299">
    <property type="term" value="C:ribonuclease H2 complex"/>
    <property type="evidence" value="ECO:0007669"/>
    <property type="project" value="TreeGrafter"/>
</dbReference>
<keyword evidence="8 12" id="KW-0479">Metal-binding</keyword>
<comment type="subcellular location">
    <subcellularLocation>
        <location evidence="4">Cytoplasm</location>
    </subcellularLocation>
</comment>
<organism evidence="15 16">
    <name type="scientific">Moraxella ovis</name>
    <dbReference type="NCBI Taxonomy" id="29433"/>
    <lineage>
        <taxon>Bacteria</taxon>
        <taxon>Pseudomonadati</taxon>
        <taxon>Pseudomonadota</taxon>
        <taxon>Gammaproteobacteria</taxon>
        <taxon>Moraxellales</taxon>
        <taxon>Moraxellaceae</taxon>
        <taxon>Moraxella</taxon>
    </lineage>
</organism>
<evidence type="ECO:0000256" key="3">
    <source>
        <dbReference type="ARBA" id="ARBA00004065"/>
    </source>
</evidence>
<feature type="binding site" evidence="12">
    <location>
        <position position="33"/>
    </location>
    <ligand>
        <name>a divalent metal cation</name>
        <dbReference type="ChEBI" id="CHEBI:60240"/>
    </ligand>
</feature>
<dbReference type="PANTHER" id="PTHR10954">
    <property type="entry name" value="RIBONUCLEASE H2 SUBUNIT A"/>
    <property type="match status" value="1"/>
</dbReference>
<evidence type="ECO:0000256" key="9">
    <source>
        <dbReference type="ARBA" id="ARBA00022759"/>
    </source>
</evidence>
<dbReference type="EC" id="3.1.26.4" evidence="13"/>
<protein>
    <recommendedName>
        <fullName evidence="13">Ribonuclease</fullName>
        <ecNumber evidence="13">3.1.26.4</ecNumber>
    </recommendedName>
</protein>
<evidence type="ECO:0000256" key="2">
    <source>
        <dbReference type="ARBA" id="ARBA00001946"/>
    </source>
</evidence>
<proteinExistence type="inferred from homology"/>
<evidence type="ECO:0000256" key="11">
    <source>
        <dbReference type="ARBA" id="ARBA00023211"/>
    </source>
</evidence>
<evidence type="ECO:0000256" key="1">
    <source>
        <dbReference type="ARBA" id="ARBA00000077"/>
    </source>
</evidence>
<dbReference type="GO" id="GO:0004523">
    <property type="term" value="F:RNA-DNA hybrid ribonuclease activity"/>
    <property type="evidence" value="ECO:0007669"/>
    <property type="project" value="UniProtKB-UniRule"/>
</dbReference>
<dbReference type="GO" id="GO:0005737">
    <property type="term" value="C:cytoplasm"/>
    <property type="evidence" value="ECO:0007669"/>
    <property type="project" value="UniProtKB-SubCell"/>
</dbReference>
<dbReference type="PROSITE" id="PS51975">
    <property type="entry name" value="RNASE_H_2"/>
    <property type="match status" value="1"/>
</dbReference>
<dbReference type="GO" id="GO:0006298">
    <property type="term" value="P:mismatch repair"/>
    <property type="evidence" value="ECO:0007669"/>
    <property type="project" value="TreeGrafter"/>
</dbReference>
<keyword evidence="9 12" id="KW-0255">Endonuclease</keyword>
<dbReference type="InterPro" id="IPR022898">
    <property type="entry name" value="RNase_HII"/>
</dbReference>
<comment type="cofactor">
    <cofactor evidence="12">
        <name>Mn(2+)</name>
        <dbReference type="ChEBI" id="CHEBI:29035"/>
    </cofactor>
    <cofactor evidence="12">
        <name>Mg(2+)</name>
        <dbReference type="ChEBI" id="CHEBI:18420"/>
    </cofactor>
    <text evidence="12">Manganese or magnesium. Binds 1 divalent metal ion per monomer in the absence of substrate. May bind a second metal ion after substrate binding.</text>
</comment>